<dbReference type="AlphaFoldDB" id="A0A2P8I5Y1"/>
<proteinExistence type="predicted"/>
<reference evidence="3 4" key="1">
    <citation type="submission" date="2018-03" db="EMBL/GenBank/DDBJ databases">
        <title>Genomic Encyclopedia of Type Strains, Phase III (KMG-III): the genomes of soil and plant-associated and newly described type strains.</title>
        <authorList>
            <person name="Whitman W."/>
        </authorList>
    </citation>
    <scope>NUCLEOTIDE SEQUENCE [LARGE SCALE GENOMIC DNA]</scope>
    <source>
        <strain evidence="3 4">CGMCC 4.7097</strain>
    </source>
</reference>
<dbReference type="RefSeq" id="WP_106617827.1">
    <property type="nucleotide sequence ID" value="NZ_PYAX01000008.1"/>
</dbReference>
<organism evidence="3 4">
    <name type="scientific">Saccharothrix carnea</name>
    <dbReference type="NCBI Taxonomy" id="1280637"/>
    <lineage>
        <taxon>Bacteria</taxon>
        <taxon>Bacillati</taxon>
        <taxon>Actinomycetota</taxon>
        <taxon>Actinomycetes</taxon>
        <taxon>Pseudonocardiales</taxon>
        <taxon>Pseudonocardiaceae</taxon>
        <taxon>Saccharothrix</taxon>
    </lineage>
</organism>
<protein>
    <submittedName>
        <fullName evidence="3">Uncharacterized protein</fullName>
    </submittedName>
</protein>
<keyword evidence="4" id="KW-1185">Reference proteome</keyword>
<accession>A0A2P8I5Y1</accession>
<feature type="compositionally biased region" description="Basic and acidic residues" evidence="1">
    <location>
        <begin position="88"/>
        <end position="111"/>
    </location>
</feature>
<feature type="region of interest" description="Disordered" evidence="1">
    <location>
        <begin position="79"/>
        <end position="111"/>
    </location>
</feature>
<feature type="chain" id="PRO_5038989687" evidence="2">
    <location>
        <begin position="25"/>
        <end position="124"/>
    </location>
</feature>
<feature type="signal peptide" evidence="2">
    <location>
        <begin position="1"/>
        <end position="24"/>
    </location>
</feature>
<dbReference type="OrthoDB" id="3696905at2"/>
<gene>
    <name evidence="3" type="ORF">B0I31_108309</name>
</gene>
<dbReference type="EMBL" id="PYAX01000008">
    <property type="protein sequence ID" value="PSL53862.1"/>
    <property type="molecule type" value="Genomic_DNA"/>
</dbReference>
<keyword evidence="2" id="KW-0732">Signal</keyword>
<name>A0A2P8I5Y1_SACCR</name>
<evidence type="ECO:0000313" key="4">
    <source>
        <dbReference type="Proteomes" id="UP000241118"/>
    </source>
</evidence>
<dbReference type="Proteomes" id="UP000241118">
    <property type="component" value="Unassembled WGS sequence"/>
</dbReference>
<evidence type="ECO:0000313" key="3">
    <source>
        <dbReference type="EMBL" id="PSL53862.1"/>
    </source>
</evidence>
<evidence type="ECO:0000256" key="2">
    <source>
        <dbReference type="SAM" id="SignalP"/>
    </source>
</evidence>
<evidence type="ECO:0000256" key="1">
    <source>
        <dbReference type="SAM" id="MobiDB-lite"/>
    </source>
</evidence>
<comment type="caution">
    <text evidence="3">The sequence shown here is derived from an EMBL/GenBank/DDBJ whole genome shotgun (WGS) entry which is preliminary data.</text>
</comment>
<sequence>MNTWIRLAVVATTALGLTSTGVAAAQDYAPITISPEQVKKLCEERAPKVEERITRLTTRINGGADVPGSTAWLRAQAQKAREAGNTARAERLERRLERRDAQSTRLGDAQRRVDKFQAEHCGAR</sequence>